<dbReference type="SMART" id="SM00014">
    <property type="entry name" value="acidPPc"/>
    <property type="match status" value="1"/>
</dbReference>
<feature type="transmembrane region" description="Helical" evidence="1">
    <location>
        <begin position="177"/>
        <end position="195"/>
    </location>
</feature>
<dbReference type="InterPro" id="IPR000326">
    <property type="entry name" value="PAP2/HPO"/>
</dbReference>
<keyword evidence="1" id="KW-0472">Membrane</keyword>
<dbReference type="Gene3D" id="1.20.144.10">
    <property type="entry name" value="Phosphatidic acid phosphatase type 2/haloperoxidase"/>
    <property type="match status" value="1"/>
</dbReference>
<dbReference type="RefSeq" id="WP_090298260.1">
    <property type="nucleotide sequence ID" value="NZ_FNKI01000004.1"/>
</dbReference>
<dbReference type="STRING" id="1073328.SAMN05216294_2953"/>
<feature type="transmembrane region" description="Helical" evidence="1">
    <location>
        <begin position="71"/>
        <end position="89"/>
    </location>
</feature>
<proteinExistence type="predicted"/>
<dbReference type="CDD" id="cd01610">
    <property type="entry name" value="PAP2_like"/>
    <property type="match status" value="1"/>
</dbReference>
<feature type="transmembrane region" description="Helical" evidence="1">
    <location>
        <begin position="44"/>
        <end position="64"/>
    </location>
</feature>
<name>A0A1H2YFR9_9FLAO</name>
<sequence>MQIVVKRLFPFFLVIVIFFPIIFLPKGTVVLAVNSSRTPFFDVFFSKASALGNAITVIFAVLLVLKFKLKWLAIFLLAFAFQIVLVLLFKKGIYSGELRPYLYFKNAGLVDLLHLVEGVKIRYVNTFPSGHTATIFYLTSFFALFSRNRTASWVLVVLGFIVGLSRIYLVQHFFVDVYFGMLFGLLSSVFAYLIVRAHPKKWHSQQFHIDLHRVHRKTQDAINQLLNG</sequence>
<feature type="transmembrane region" description="Helical" evidence="1">
    <location>
        <begin position="127"/>
        <end position="145"/>
    </location>
</feature>
<keyword evidence="1" id="KW-0812">Transmembrane</keyword>
<dbReference type="PANTHER" id="PTHR14969">
    <property type="entry name" value="SPHINGOSINE-1-PHOSPHATE PHOSPHOHYDROLASE"/>
    <property type="match status" value="1"/>
</dbReference>
<dbReference type="SUPFAM" id="SSF48317">
    <property type="entry name" value="Acid phosphatase/Vanadium-dependent haloperoxidase"/>
    <property type="match status" value="1"/>
</dbReference>
<dbReference type="OrthoDB" id="9773582at2"/>
<evidence type="ECO:0000313" key="3">
    <source>
        <dbReference type="EMBL" id="SDX03871.1"/>
    </source>
</evidence>
<keyword evidence="4" id="KW-1185">Reference proteome</keyword>
<feature type="domain" description="Phosphatidic acid phosphatase type 2/haloperoxidase" evidence="2">
    <location>
        <begin position="73"/>
        <end position="192"/>
    </location>
</feature>
<evidence type="ECO:0000256" key="1">
    <source>
        <dbReference type="SAM" id="Phobius"/>
    </source>
</evidence>
<dbReference type="EMBL" id="FNMY01000005">
    <property type="protein sequence ID" value="SDX03871.1"/>
    <property type="molecule type" value="Genomic_DNA"/>
</dbReference>
<accession>A0A1H2YFR9</accession>
<dbReference type="PANTHER" id="PTHR14969:SF13">
    <property type="entry name" value="AT30094P"/>
    <property type="match status" value="1"/>
</dbReference>
<organism evidence="3 4">
    <name type="scientific">Flagellimonas zhangzhouensis</name>
    <dbReference type="NCBI Taxonomy" id="1073328"/>
    <lineage>
        <taxon>Bacteria</taxon>
        <taxon>Pseudomonadati</taxon>
        <taxon>Bacteroidota</taxon>
        <taxon>Flavobacteriia</taxon>
        <taxon>Flavobacteriales</taxon>
        <taxon>Flavobacteriaceae</taxon>
        <taxon>Flagellimonas</taxon>
    </lineage>
</organism>
<reference evidence="4" key="1">
    <citation type="submission" date="2016-10" db="EMBL/GenBank/DDBJ databases">
        <authorList>
            <person name="Varghese N."/>
            <person name="Submissions S."/>
        </authorList>
    </citation>
    <scope>NUCLEOTIDE SEQUENCE [LARGE SCALE GENOMIC DNA]</scope>
    <source>
        <strain evidence="4">DSM 25030</strain>
    </source>
</reference>
<feature type="transmembrane region" description="Helical" evidence="1">
    <location>
        <begin position="7"/>
        <end position="24"/>
    </location>
</feature>
<feature type="transmembrane region" description="Helical" evidence="1">
    <location>
        <begin position="152"/>
        <end position="171"/>
    </location>
</feature>
<dbReference type="AlphaFoldDB" id="A0A1H2YFR9"/>
<gene>
    <name evidence="3" type="ORF">SAMN04487892_3068</name>
</gene>
<dbReference type="InterPro" id="IPR036938">
    <property type="entry name" value="PAP2/HPO_sf"/>
</dbReference>
<dbReference type="Pfam" id="PF01569">
    <property type="entry name" value="PAP2"/>
    <property type="match status" value="1"/>
</dbReference>
<evidence type="ECO:0000313" key="4">
    <source>
        <dbReference type="Proteomes" id="UP000199592"/>
    </source>
</evidence>
<evidence type="ECO:0000259" key="2">
    <source>
        <dbReference type="SMART" id="SM00014"/>
    </source>
</evidence>
<keyword evidence="1" id="KW-1133">Transmembrane helix</keyword>
<dbReference type="Proteomes" id="UP000199592">
    <property type="component" value="Unassembled WGS sequence"/>
</dbReference>
<protein>
    <submittedName>
        <fullName evidence="3">PAP2 superfamily protein</fullName>
    </submittedName>
</protein>